<evidence type="ECO:0000256" key="3">
    <source>
        <dbReference type="ARBA" id="ARBA00023134"/>
    </source>
</evidence>
<dbReference type="PROSITE" id="PS51417">
    <property type="entry name" value="ARF"/>
    <property type="match status" value="1"/>
</dbReference>
<dbReference type="FunFam" id="3.40.50.300:FF:000412">
    <property type="entry name" value="ADP-ribosylation factor 1"/>
    <property type="match status" value="1"/>
</dbReference>
<evidence type="ECO:0000313" key="7">
    <source>
        <dbReference type="Proteomes" id="UP000013827"/>
    </source>
</evidence>
<dbReference type="GO" id="GO:0030010">
    <property type="term" value="P:establishment of cell polarity"/>
    <property type="evidence" value="ECO:0007669"/>
    <property type="project" value="UniProtKB-ARBA"/>
</dbReference>
<keyword evidence="7" id="KW-1185">Reference proteome</keyword>
<reference evidence="6" key="2">
    <citation type="submission" date="2024-10" db="UniProtKB">
        <authorList>
            <consortium name="EnsemblProtists"/>
        </authorList>
    </citation>
    <scope>IDENTIFICATION</scope>
</reference>
<feature type="binding site" evidence="4">
    <location>
        <position position="102"/>
    </location>
    <ligand>
        <name>GTP</name>
        <dbReference type="ChEBI" id="CHEBI:37565"/>
    </ligand>
</feature>
<dbReference type="CDD" id="cd00878">
    <property type="entry name" value="Arf_Arl"/>
    <property type="match status" value="1"/>
</dbReference>
<dbReference type="KEGG" id="ehx:EMIHUDRAFT_353587"/>
<dbReference type="NCBIfam" id="TIGR00231">
    <property type="entry name" value="small_GTP"/>
    <property type="match status" value="1"/>
</dbReference>
<dbReference type="InterPro" id="IPR027417">
    <property type="entry name" value="P-loop_NTPase"/>
</dbReference>
<dbReference type="EnsemblProtists" id="EOD27766">
    <property type="protein sequence ID" value="EOD27766"/>
    <property type="gene ID" value="EMIHUDRAFT_353587"/>
</dbReference>
<reference evidence="7" key="1">
    <citation type="journal article" date="2013" name="Nature">
        <title>Pan genome of the phytoplankton Emiliania underpins its global distribution.</title>
        <authorList>
            <person name="Read B.A."/>
            <person name="Kegel J."/>
            <person name="Klute M.J."/>
            <person name="Kuo A."/>
            <person name="Lefebvre S.C."/>
            <person name="Maumus F."/>
            <person name="Mayer C."/>
            <person name="Miller J."/>
            <person name="Monier A."/>
            <person name="Salamov A."/>
            <person name="Young J."/>
            <person name="Aguilar M."/>
            <person name="Claverie J.M."/>
            <person name="Frickenhaus S."/>
            <person name="Gonzalez K."/>
            <person name="Herman E.K."/>
            <person name="Lin Y.C."/>
            <person name="Napier J."/>
            <person name="Ogata H."/>
            <person name="Sarno A.F."/>
            <person name="Shmutz J."/>
            <person name="Schroeder D."/>
            <person name="de Vargas C."/>
            <person name="Verret F."/>
            <person name="von Dassow P."/>
            <person name="Valentin K."/>
            <person name="Van de Peer Y."/>
            <person name="Wheeler G."/>
            <person name="Dacks J.B."/>
            <person name="Delwiche C.F."/>
            <person name="Dyhrman S.T."/>
            <person name="Glockner G."/>
            <person name="John U."/>
            <person name="Richards T."/>
            <person name="Worden A.Z."/>
            <person name="Zhang X."/>
            <person name="Grigoriev I.V."/>
            <person name="Allen A.E."/>
            <person name="Bidle K."/>
            <person name="Borodovsky M."/>
            <person name="Bowler C."/>
            <person name="Brownlee C."/>
            <person name="Cock J.M."/>
            <person name="Elias M."/>
            <person name="Gladyshev V.N."/>
            <person name="Groth M."/>
            <person name="Guda C."/>
            <person name="Hadaegh A."/>
            <person name="Iglesias-Rodriguez M.D."/>
            <person name="Jenkins J."/>
            <person name="Jones B.M."/>
            <person name="Lawson T."/>
            <person name="Leese F."/>
            <person name="Lindquist E."/>
            <person name="Lobanov A."/>
            <person name="Lomsadze A."/>
            <person name="Malik S.B."/>
            <person name="Marsh M.E."/>
            <person name="Mackinder L."/>
            <person name="Mock T."/>
            <person name="Mueller-Roeber B."/>
            <person name="Pagarete A."/>
            <person name="Parker M."/>
            <person name="Probert I."/>
            <person name="Quesneville H."/>
            <person name="Raines C."/>
            <person name="Rensing S.A."/>
            <person name="Riano-Pachon D.M."/>
            <person name="Richier S."/>
            <person name="Rokitta S."/>
            <person name="Shiraiwa Y."/>
            <person name="Soanes D.M."/>
            <person name="van der Giezen M."/>
            <person name="Wahlund T.M."/>
            <person name="Williams B."/>
            <person name="Wilson W."/>
            <person name="Wolfe G."/>
            <person name="Wurch L.L."/>
        </authorList>
    </citation>
    <scope>NUCLEOTIDE SEQUENCE</scope>
</reference>
<keyword evidence="3 4" id="KW-0342">GTP-binding</keyword>
<evidence type="ECO:0008006" key="8">
    <source>
        <dbReference type="Google" id="ProtNLM"/>
    </source>
</evidence>
<keyword evidence="5" id="KW-0460">Magnesium</keyword>
<dbReference type="RefSeq" id="XP_005780195.1">
    <property type="nucleotide sequence ID" value="XM_005780138.1"/>
</dbReference>
<proteinExistence type="inferred from homology"/>
<protein>
    <recommendedName>
        <fullName evidence="8">ADP-ribosylation factor</fullName>
    </recommendedName>
</protein>
<dbReference type="EnsemblProtists" id="EOD06117">
    <property type="protein sequence ID" value="EOD06117"/>
    <property type="gene ID" value="EMIHUDRAFT_359641"/>
</dbReference>
<evidence type="ECO:0000256" key="4">
    <source>
        <dbReference type="PIRSR" id="PIRSR606689-1"/>
    </source>
</evidence>
<dbReference type="OMA" id="VEHAKCA"/>
<dbReference type="InterPro" id="IPR005225">
    <property type="entry name" value="Small_GTP-bd"/>
</dbReference>
<feature type="binding site" evidence="4">
    <location>
        <begin position="159"/>
        <end position="162"/>
    </location>
    <ligand>
        <name>GTP</name>
        <dbReference type="ChEBI" id="CHEBI:37565"/>
    </ligand>
</feature>
<evidence type="ECO:0000256" key="1">
    <source>
        <dbReference type="ARBA" id="ARBA00010290"/>
    </source>
</evidence>
<dbReference type="GO" id="GO:0046872">
    <property type="term" value="F:metal ion binding"/>
    <property type="evidence" value="ECO:0007669"/>
    <property type="project" value="UniProtKB-KW"/>
</dbReference>
<comment type="similarity">
    <text evidence="1">Belongs to the small GTPase superfamily. Arf family.</text>
</comment>
<dbReference type="RefSeq" id="XP_005758546.1">
    <property type="nucleotide sequence ID" value="XM_005758489.1"/>
</dbReference>
<dbReference type="GeneID" id="17252222"/>
<feature type="binding site" evidence="5">
    <location>
        <position position="80"/>
    </location>
    <ligand>
        <name>Mg(2+)</name>
        <dbReference type="ChEBI" id="CHEBI:18420"/>
    </ligand>
</feature>
<dbReference type="Gene3D" id="3.40.50.300">
    <property type="entry name" value="P-loop containing nucleotide triphosphate hydrolases"/>
    <property type="match status" value="1"/>
</dbReference>
<dbReference type="GeneID" id="17273312"/>
<feature type="binding site" evidence="4">
    <location>
        <begin position="48"/>
        <end position="55"/>
    </location>
    <ligand>
        <name>GTP</name>
        <dbReference type="ChEBI" id="CHEBI:37565"/>
    </ligand>
</feature>
<evidence type="ECO:0000256" key="2">
    <source>
        <dbReference type="ARBA" id="ARBA00022741"/>
    </source>
</evidence>
<dbReference type="SMART" id="SM00177">
    <property type="entry name" value="ARF"/>
    <property type="match status" value="1"/>
</dbReference>
<dbReference type="AlphaFoldDB" id="A0A0D3I4D2"/>
<keyword evidence="5" id="KW-0479">Metal-binding</keyword>
<sequence length="225" mass="24414">MVALAIGFGRCFGSRREEKRATPTPLRRSLRGRRGSRTANWDRVLMVGLDAAGKTTITERMSQGGRAGQAGAAAVARQPTIGFAVEQVEHAKCAYSLWDVGGQDKLRALWHHFVIGAIAVVFVVDCADRERVATACEELHRLLGEPELPAEAALLVLANKQDVQGAIQADELTKQLKLEPLQRRWHIQETCAVSGEGLSLGFDWLSSNVSEQRSSRGSAAAADDI</sequence>
<keyword evidence="2 4" id="KW-0547">Nucleotide-binding</keyword>
<dbReference type="STRING" id="2903.R1BA08"/>
<dbReference type="InterPro" id="IPR024156">
    <property type="entry name" value="Small_GTPase_ARF"/>
</dbReference>
<name>A0A0D3I4D2_EMIH1</name>
<dbReference type="HOGENOM" id="CLU_040729_9_2_1"/>
<accession>A0A0D3I4D2</accession>
<dbReference type="GO" id="GO:0003924">
    <property type="term" value="F:GTPase activity"/>
    <property type="evidence" value="ECO:0007669"/>
    <property type="project" value="InterPro"/>
</dbReference>
<dbReference type="PRINTS" id="PR00449">
    <property type="entry name" value="RASTRNSFRMNG"/>
</dbReference>
<dbReference type="PANTHER" id="PTHR11711">
    <property type="entry name" value="ADP RIBOSYLATION FACTOR-RELATED"/>
    <property type="match status" value="1"/>
</dbReference>
<dbReference type="GO" id="GO:0005525">
    <property type="term" value="F:GTP binding"/>
    <property type="evidence" value="ECO:0007669"/>
    <property type="project" value="UniProtKB-KW"/>
</dbReference>
<dbReference type="SUPFAM" id="SSF52540">
    <property type="entry name" value="P-loop containing nucleoside triphosphate hydrolases"/>
    <property type="match status" value="1"/>
</dbReference>
<dbReference type="PaxDb" id="2903-EOD06117"/>
<dbReference type="Proteomes" id="UP000013827">
    <property type="component" value="Unassembled WGS sequence"/>
</dbReference>
<dbReference type="KEGG" id="ehx:EMIHUDRAFT_359641"/>
<dbReference type="InterPro" id="IPR006689">
    <property type="entry name" value="Small_GTPase_ARF/SAR"/>
</dbReference>
<dbReference type="Pfam" id="PF00025">
    <property type="entry name" value="Arf"/>
    <property type="match status" value="1"/>
</dbReference>
<feature type="binding site" evidence="5">
    <location>
        <position position="55"/>
    </location>
    <ligand>
        <name>Mg(2+)</name>
        <dbReference type="ChEBI" id="CHEBI:18420"/>
    </ligand>
</feature>
<dbReference type="eggNOG" id="KOG0070">
    <property type="taxonomic scope" value="Eukaryota"/>
</dbReference>
<evidence type="ECO:0000256" key="5">
    <source>
        <dbReference type="PIRSR" id="PIRSR606689-2"/>
    </source>
</evidence>
<dbReference type="SMART" id="SM00178">
    <property type="entry name" value="SAR"/>
    <property type="match status" value="1"/>
</dbReference>
<evidence type="ECO:0000313" key="6">
    <source>
        <dbReference type="EnsemblProtists" id="EOD06117"/>
    </source>
</evidence>
<organism evidence="6 7">
    <name type="scientific">Emiliania huxleyi (strain CCMP1516)</name>
    <dbReference type="NCBI Taxonomy" id="280463"/>
    <lineage>
        <taxon>Eukaryota</taxon>
        <taxon>Haptista</taxon>
        <taxon>Haptophyta</taxon>
        <taxon>Prymnesiophyceae</taxon>
        <taxon>Isochrysidales</taxon>
        <taxon>Noelaerhabdaceae</taxon>
        <taxon>Emiliania</taxon>
    </lineage>
</organism>